<dbReference type="OrthoDB" id="2311301at2759"/>
<dbReference type="InterPro" id="IPR032675">
    <property type="entry name" value="LRR_dom_sf"/>
</dbReference>
<evidence type="ECO:0000313" key="2">
    <source>
        <dbReference type="Proteomes" id="UP000615446"/>
    </source>
</evidence>
<dbReference type="Gene3D" id="3.80.10.10">
    <property type="entry name" value="Ribonuclease Inhibitor"/>
    <property type="match status" value="1"/>
</dbReference>
<protein>
    <recommendedName>
        <fullName evidence="3">F-box domain-containing protein</fullName>
    </recommendedName>
</protein>
<dbReference type="EMBL" id="BLAL01000012">
    <property type="protein sequence ID" value="GES74339.1"/>
    <property type="molecule type" value="Genomic_DNA"/>
</dbReference>
<evidence type="ECO:0008006" key="3">
    <source>
        <dbReference type="Google" id="ProtNLM"/>
    </source>
</evidence>
<comment type="caution">
    <text evidence="1">The sequence shown here is derived from an EMBL/GenBank/DDBJ whole genome shotgun (WGS) entry which is preliminary data.</text>
</comment>
<dbReference type="SUPFAM" id="SSF52047">
    <property type="entry name" value="RNI-like"/>
    <property type="match status" value="1"/>
</dbReference>
<accession>A0A8H3KV20</accession>
<evidence type="ECO:0000313" key="1">
    <source>
        <dbReference type="EMBL" id="GES74339.1"/>
    </source>
</evidence>
<proteinExistence type="predicted"/>
<dbReference type="Proteomes" id="UP000615446">
    <property type="component" value="Unassembled WGS sequence"/>
</dbReference>
<reference evidence="1" key="1">
    <citation type="submission" date="2019-10" db="EMBL/GenBank/DDBJ databases">
        <title>Conservation and host-specific expression of non-tandemly repeated heterogenous ribosome RNA gene in arbuscular mycorrhizal fungi.</title>
        <authorList>
            <person name="Maeda T."/>
            <person name="Kobayashi Y."/>
            <person name="Nakagawa T."/>
            <person name="Ezawa T."/>
            <person name="Yamaguchi K."/>
            <person name="Bino T."/>
            <person name="Nishimoto Y."/>
            <person name="Shigenobu S."/>
            <person name="Kawaguchi M."/>
        </authorList>
    </citation>
    <scope>NUCLEOTIDE SEQUENCE</scope>
    <source>
        <strain evidence="1">HR1</strain>
    </source>
</reference>
<dbReference type="AlphaFoldDB" id="A0A8H3KV20"/>
<organism evidence="1 2">
    <name type="scientific">Rhizophagus clarus</name>
    <dbReference type="NCBI Taxonomy" id="94130"/>
    <lineage>
        <taxon>Eukaryota</taxon>
        <taxon>Fungi</taxon>
        <taxon>Fungi incertae sedis</taxon>
        <taxon>Mucoromycota</taxon>
        <taxon>Glomeromycotina</taxon>
        <taxon>Glomeromycetes</taxon>
        <taxon>Glomerales</taxon>
        <taxon>Glomeraceae</taxon>
        <taxon>Rhizophagus</taxon>
    </lineage>
</organism>
<gene>
    <name evidence="1" type="ORF">RCL2_000182100</name>
</gene>
<name>A0A8H3KV20_9GLOM</name>
<sequence length="423" mass="48909">MEKLNTDCLIVIFNILRIYKKSLHSCLLVNREWCHLVIPILWENYLYLPSRDEKSKEKFSNVILSQLPSLTKQLLSDNNITLPQTILSKPPTFNYISFCKFLDTLIVDEIVDMMDIYEMAKFCKDLGELIIINYSQDTPGLAFLIDAQRKLKGVKLYSRVKQEKCEELSKALARKHSTLNSLFLYNLVGVIKHFLLAPLINLKDLSIEHVFNNEDIEVIKKFRKSLEILEFPDLQFLNFSSNLSFFKELALLIERTKGNIKGVNVFASNKSAENAGMLIKAIVNNCPKIERLSSHIGPKDLNYLKSLLLNCNDLSLLHFRGFKEHNDFGDELLDTLTKFSPRSLITVTLYGDWKISANALKSFFESFRERKSIIFYFVDIFGGYITGEHVKIAVKYFKEGILTSSNLLDYHNPLYDDYDFDDL</sequence>